<sequence>MIPSFKEGNFVTARQDQHNFAISTQKEVRDTPDTAQPARCFGSCFLDMAGEGYGAIYLHAKNGHCSLQWQHQSVQMNGGDGDGGGTASPGD</sequence>
<keyword evidence="4" id="KW-1185">Reference proteome</keyword>
<protein>
    <submittedName>
        <fullName evidence="3">Uncharacterized protein</fullName>
    </submittedName>
</protein>
<dbReference type="EMBL" id="JAWZYT010000158">
    <property type="protein sequence ID" value="KAK4327319.1"/>
    <property type="molecule type" value="Genomic_DNA"/>
</dbReference>
<organism evidence="3 4">
    <name type="scientific">Petrolisthes manimaculis</name>
    <dbReference type="NCBI Taxonomy" id="1843537"/>
    <lineage>
        <taxon>Eukaryota</taxon>
        <taxon>Metazoa</taxon>
        <taxon>Ecdysozoa</taxon>
        <taxon>Arthropoda</taxon>
        <taxon>Crustacea</taxon>
        <taxon>Multicrustacea</taxon>
        <taxon>Malacostraca</taxon>
        <taxon>Eumalacostraca</taxon>
        <taxon>Eucarida</taxon>
        <taxon>Decapoda</taxon>
        <taxon>Pleocyemata</taxon>
        <taxon>Anomura</taxon>
        <taxon>Galatheoidea</taxon>
        <taxon>Porcellanidae</taxon>
        <taxon>Petrolisthes</taxon>
    </lineage>
</organism>
<evidence type="ECO:0000313" key="3">
    <source>
        <dbReference type="EMBL" id="KAK4327319.1"/>
    </source>
</evidence>
<dbReference type="EMBL" id="JAWZYT010001589">
    <property type="protein sequence ID" value="KAK4310857.1"/>
    <property type="molecule type" value="Genomic_DNA"/>
</dbReference>
<reference evidence="3" key="1">
    <citation type="submission" date="2023-11" db="EMBL/GenBank/DDBJ databases">
        <title>Genome assemblies of two species of porcelain crab, Petrolisthes cinctipes and Petrolisthes manimaculis (Anomura: Porcellanidae).</title>
        <authorList>
            <person name="Angst P."/>
        </authorList>
    </citation>
    <scope>NUCLEOTIDE SEQUENCE</scope>
    <source>
        <strain evidence="3">PB745_02</strain>
        <tissue evidence="3">Gill</tissue>
    </source>
</reference>
<gene>
    <name evidence="3" type="ORF">Pmani_002260</name>
    <name evidence="2" type="ORF">Pmani_007846</name>
    <name evidence="1" type="ORF">Pmani_017605</name>
</gene>
<name>A0AAE1UR83_9EUCA</name>
<accession>A0AAE1UR83</accession>
<dbReference type="Proteomes" id="UP001292094">
    <property type="component" value="Unassembled WGS sequence"/>
</dbReference>
<comment type="caution">
    <text evidence="3">The sequence shown here is derived from an EMBL/GenBank/DDBJ whole genome shotgun (WGS) entry which is preliminary data.</text>
</comment>
<dbReference type="AlphaFoldDB" id="A0AAE1UR83"/>
<evidence type="ECO:0000313" key="1">
    <source>
        <dbReference type="EMBL" id="KAK4310857.1"/>
    </source>
</evidence>
<evidence type="ECO:0000313" key="2">
    <source>
        <dbReference type="EMBL" id="KAK4321365.1"/>
    </source>
</evidence>
<evidence type="ECO:0000313" key="4">
    <source>
        <dbReference type="Proteomes" id="UP001292094"/>
    </source>
</evidence>
<dbReference type="EMBL" id="JAWZYT010000598">
    <property type="protein sequence ID" value="KAK4321365.1"/>
    <property type="molecule type" value="Genomic_DNA"/>
</dbReference>
<proteinExistence type="predicted"/>